<dbReference type="EMBL" id="CAIIXF020000008">
    <property type="protein sequence ID" value="CAH1790828.1"/>
    <property type="molecule type" value="Genomic_DNA"/>
</dbReference>
<feature type="compositionally biased region" description="Polar residues" evidence="1">
    <location>
        <begin position="264"/>
        <end position="297"/>
    </location>
</feature>
<protein>
    <submittedName>
        <fullName evidence="2">Uncharacterized protein</fullName>
    </submittedName>
</protein>
<evidence type="ECO:0000313" key="2">
    <source>
        <dbReference type="EMBL" id="CAH1790828.1"/>
    </source>
</evidence>
<name>A0A8S4P9B7_OWEFU</name>
<feature type="compositionally biased region" description="Low complexity" evidence="1">
    <location>
        <begin position="304"/>
        <end position="318"/>
    </location>
</feature>
<comment type="caution">
    <text evidence="2">The sequence shown here is derived from an EMBL/GenBank/DDBJ whole genome shotgun (WGS) entry which is preliminary data.</text>
</comment>
<proteinExistence type="predicted"/>
<keyword evidence="3" id="KW-1185">Reference proteome</keyword>
<evidence type="ECO:0000256" key="1">
    <source>
        <dbReference type="SAM" id="MobiDB-lite"/>
    </source>
</evidence>
<reference evidence="2" key="1">
    <citation type="submission" date="2022-03" db="EMBL/GenBank/DDBJ databases">
        <authorList>
            <person name="Martin C."/>
        </authorList>
    </citation>
    <scope>NUCLEOTIDE SEQUENCE</scope>
</reference>
<accession>A0A8S4P9B7</accession>
<sequence length="536" mass="60648">MKCRGIDSKMANAVDHGDALSCFARIDANIVRVLTTVEDRAKDDVIDELLMDFEADQLESCRDILFESCETKLLNECIEKYGPDLGGNKPVLKKVTRRDGKSKLNLVGDDIYGMYVYVSGLSTTFPRNVVTSRSVVPDVTTSQNILDSQKQRPMDAKFLDLQSKLELLHSEMTDLKKEMKSRDAKIEYLCKKVQDLETDSKSRADKIASCEAELDRLNKVIDCSYITIDSIESENGANLQVTSSQNQGLSSNQGDPEKGAKVSSGKNLSAESETPSCKPNQDVNNNNTKQAWPNGKTSRLPLEASSSTNSSSASYADAIKSPPAKGDNDWIMHQSRKSKRRTEQTRRTSTESEQCFNFKRTANARINRSRLFMGMKPVKTIQMYIGNIFCPPESSFAEVMASVNDHLRHNKVRVMNSYIIRNRVSSDTFGIKMTIPDTQRDVMLSDSLWPENVTCREWSREPPTRTRRNYGSTPRGGFWRGTSYERTYDRINDNDQHREDVDIAGYSTDDSVNNADKDDRMWPGYTSKRWSDWDDC</sequence>
<evidence type="ECO:0000313" key="3">
    <source>
        <dbReference type="Proteomes" id="UP000749559"/>
    </source>
</evidence>
<dbReference type="Proteomes" id="UP000749559">
    <property type="component" value="Unassembled WGS sequence"/>
</dbReference>
<feature type="compositionally biased region" description="Low complexity" evidence="1">
    <location>
        <begin position="243"/>
        <end position="254"/>
    </location>
</feature>
<gene>
    <name evidence="2" type="ORF">OFUS_LOCUS15996</name>
</gene>
<feature type="region of interest" description="Disordered" evidence="1">
    <location>
        <begin position="238"/>
        <end position="353"/>
    </location>
</feature>
<feature type="compositionally biased region" description="Basic and acidic residues" evidence="1">
    <location>
        <begin position="341"/>
        <end position="350"/>
    </location>
</feature>
<organism evidence="2 3">
    <name type="scientific">Owenia fusiformis</name>
    <name type="common">Polychaete worm</name>
    <dbReference type="NCBI Taxonomy" id="6347"/>
    <lineage>
        <taxon>Eukaryota</taxon>
        <taxon>Metazoa</taxon>
        <taxon>Spiralia</taxon>
        <taxon>Lophotrochozoa</taxon>
        <taxon>Annelida</taxon>
        <taxon>Polychaeta</taxon>
        <taxon>Sedentaria</taxon>
        <taxon>Canalipalpata</taxon>
        <taxon>Sabellida</taxon>
        <taxon>Oweniida</taxon>
        <taxon>Oweniidae</taxon>
        <taxon>Owenia</taxon>
    </lineage>
</organism>
<dbReference type="AlphaFoldDB" id="A0A8S4P9B7"/>